<dbReference type="InterPro" id="IPR010982">
    <property type="entry name" value="Lambda_DNA-bd_dom_sf"/>
</dbReference>
<feature type="domain" description="HTH cro/C1-type" evidence="3">
    <location>
        <begin position="155"/>
        <end position="210"/>
    </location>
</feature>
<keyword evidence="2" id="KW-0175">Coiled coil</keyword>
<dbReference type="PANTHER" id="PTHR46558:SF11">
    <property type="entry name" value="HTH-TYPE TRANSCRIPTIONAL REGULATOR XRE"/>
    <property type="match status" value="1"/>
</dbReference>
<organism evidence="4">
    <name type="scientific">Enterococcus faecalis</name>
    <name type="common">Streptococcus faecalis</name>
    <dbReference type="NCBI Taxonomy" id="1351"/>
    <lineage>
        <taxon>Bacteria</taxon>
        <taxon>Bacillati</taxon>
        <taxon>Bacillota</taxon>
        <taxon>Bacilli</taxon>
        <taxon>Lactobacillales</taxon>
        <taxon>Enterococcaceae</taxon>
        <taxon>Enterococcus</taxon>
    </lineage>
</organism>
<keyword evidence="4" id="KW-0614">Plasmid</keyword>
<dbReference type="Gene3D" id="1.10.260.40">
    <property type="entry name" value="lambda repressor-like DNA-binding domains"/>
    <property type="match status" value="2"/>
</dbReference>
<accession>A0A2H4HIC5</accession>
<name>A0A2H4HIC5_ENTFL</name>
<dbReference type="InterPro" id="IPR001387">
    <property type="entry name" value="Cro/C1-type_HTH"/>
</dbReference>
<dbReference type="RefSeq" id="WP_172689544.1">
    <property type="nucleotide sequence ID" value="NZ_KY290886.1"/>
</dbReference>
<dbReference type="AlphaFoldDB" id="A0A2H4HIC5"/>
<evidence type="ECO:0000259" key="3">
    <source>
        <dbReference type="PROSITE" id="PS50943"/>
    </source>
</evidence>
<evidence type="ECO:0000256" key="1">
    <source>
        <dbReference type="ARBA" id="ARBA00023125"/>
    </source>
</evidence>
<dbReference type="SUPFAM" id="SSF47413">
    <property type="entry name" value="lambda repressor-like DNA-binding domains"/>
    <property type="match status" value="2"/>
</dbReference>
<geneLocation type="plasmid" evidence="4">
    <name>pJH-T4</name>
</geneLocation>
<evidence type="ECO:0000256" key="2">
    <source>
        <dbReference type="SAM" id="Coils"/>
    </source>
</evidence>
<dbReference type="CDD" id="cd00093">
    <property type="entry name" value="HTH_XRE"/>
    <property type="match status" value="2"/>
</dbReference>
<protein>
    <submittedName>
        <fullName evidence="4">Transcriptional regulator</fullName>
    </submittedName>
</protein>
<dbReference type="PROSITE" id="PS50943">
    <property type="entry name" value="HTH_CROC1"/>
    <property type="match status" value="2"/>
</dbReference>
<dbReference type="PANTHER" id="PTHR46558">
    <property type="entry name" value="TRACRIPTIONAL REGULATORY PROTEIN-RELATED-RELATED"/>
    <property type="match status" value="1"/>
</dbReference>
<evidence type="ECO:0000313" key="4">
    <source>
        <dbReference type="EMBL" id="ARQ19188.1"/>
    </source>
</evidence>
<reference evidence="4" key="1">
    <citation type="submission" date="2016-12" db="EMBL/GenBank/DDBJ databases">
        <title>Genetic characterization of cointegrate plasmids responsible for the mobilization of pRUM-like and pLAG, via pHTbeta, from Enterococcus faecium to E. faecalis.</title>
        <authorList>
            <person name="Di Sante L."/>
            <person name="Morroni G."/>
            <person name="Vignaroli C."/>
            <person name="Brenciani A."/>
        </authorList>
    </citation>
    <scope>NUCLEOTIDE SEQUENCE</scope>
    <source>
        <strain evidence="4">Transconjugant T4</strain>
        <plasmid evidence="4">pJH-T4</plasmid>
    </source>
</reference>
<sequence>MKPNPVETGKRIKSIRSNFGMTMEQFADLIGNAQKGNINNWERGFSLPNKERLIKIAELSNKTIDWIKWGTLEEYIASYLKDSGYELYIKDFPEIPHKVFNDIQERYSDTFSLNKDYELLNPIIKNIFTKYYSKDFEDYRDIEVKPDPKKVGRKIRSIRKKLGLTMQEFGCEVSNSPRSTVSTWEHGGNLPNKAKLRKIADIANCSVEDLLFDEGFIFKQSKVKLINELKEENSKLKEKIKYYECLFDGIESLLNSRKNS</sequence>
<keyword evidence="1" id="KW-0238">DNA-binding</keyword>
<proteinExistence type="predicted"/>
<dbReference type="SMART" id="SM00530">
    <property type="entry name" value="HTH_XRE"/>
    <property type="match status" value="2"/>
</dbReference>
<dbReference type="EMBL" id="KY290886">
    <property type="protein sequence ID" value="ARQ19188.1"/>
    <property type="molecule type" value="Genomic_DNA"/>
</dbReference>
<dbReference type="GO" id="GO:0003677">
    <property type="term" value="F:DNA binding"/>
    <property type="evidence" value="ECO:0007669"/>
    <property type="project" value="UniProtKB-KW"/>
</dbReference>
<feature type="coiled-coil region" evidence="2">
    <location>
        <begin position="219"/>
        <end position="246"/>
    </location>
</feature>
<dbReference type="Pfam" id="PF01381">
    <property type="entry name" value="HTH_3"/>
    <property type="match status" value="1"/>
</dbReference>
<dbReference type="Pfam" id="PF12844">
    <property type="entry name" value="HTH_19"/>
    <property type="match status" value="1"/>
</dbReference>
<feature type="domain" description="HTH cro/C1-type" evidence="3">
    <location>
        <begin position="12"/>
        <end position="67"/>
    </location>
</feature>